<reference evidence="3 4" key="1">
    <citation type="submission" date="2019-02" db="EMBL/GenBank/DDBJ databases">
        <title>Draft genome sequences of novel Actinobacteria.</title>
        <authorList>
            <person name="Sahin N."/>
            <person name="Ay H."/>
            <person name="Saygin H."/>
        </authorList>
    </citation>
    <scope>NUCLEOTIDE SEQUENCE [LARGE SCALE GENOMIC DNA]</scope>
    <source>
        <strain evidence="3 4">JCM 30529</strain>
    </source>
</reference>
<evidence type="ECO:0000256" key="1">
    <source>
        <dbReference type="SAM" id="MobiDB-lite"/>
    </source>
</evidence>
<feature type="non-terminal residue" evidence="3">
    <location>
        <position position="119"/>
    </location>
</feature>
<protein>
    <submittedName>
        <fullName evidence="3">Uncharacterized protein</fullName>
    </submittedName>
</protein>
<evidence type="ECO:0000256" key="2">
    <source>
        <dbReference type="SAM" id="Phobius"/>
    </source>
</evidence>
<feature type="transmembrane region" description="Helical" evidence="2">
    <location>
        <begin position="76"/>
        <end position="94"/>
    </location>
</feature>
<proteinExistence type="predicted"/>
<keyword evidence="2" id="KW-1133">Transmembrane helix</keyword>
<keyword evidence="2" id="KW-0472">Membrane</keyword>
<accession>A0ABY2DF07</accession>
<gene>
    <name evidence="3" type="ORF">E1091_13585</name>
</gene>
<keyword evidence="4" id="KW-1185">Reference proteome</keyword>
<comment type="caution">
    <text evidence="3">The sequence shown here is derived from an EMBL/GenBank/DDBJ whole genome shotgun (WGS) entry which is preliminary data.</text>
</comment>
<evidence type="ECO:0000313" key="4">
    <source>
        <dbReference type="Proteomes" id="UP000295626"/>
    </source>
</evidence>
<dbReference type="Proteomes" id="UP000295626">
    <property type="component" value="Unassembled WGS sequence"/>
</dbReference>
<evidence type="ECO:0000313" key="3">
    <source>
        <dbReference type="EMBL" id="TDB91757.1"/>
    </source>
</evidence>
<keyword evidence="2" id="KW-0812">Transmembrane</keyword>
<dbReference type="EMBL" id="SMKE01000513">
    <property type="protein sequence ID" value="TDB91757.1"/>
    <property type="molecule type" value="Genomic_DNA"/>
</dbReference>
<feature type="region of interest" description="Disordered" evidence="1">
    <location>
        <begin position="1"/>
        <end position="33"/>
    </location>
</feature>
<sequence length="119" mass="12487">MVDQALAPDPPPGQGAAPQADRPPTDRPPGVPGVGRRVVGVLRRVAAAGLWAAVLAGLVYAWWWTDTPTDDIRAYLVYWLAGLVLPGTLVHRALRGSRGNLPEDLGYGAAVGRVLGFAA</sequence>
<feature type="transmembrane region" description="Helical" evidence="2">
    <location>
        <begin position="45"/>
        <end position="64"/>
    </location>
</feature>
<name>A0ABY2DF07_9ACTN</name>
<organism evidence="3 4">
    <name type="scientific">Micromonospora fluostatini</name>
    <dbReference type="NCBI Taxonomy" id="1629071"/>
    <lineage>
        <taxon>Bacteria</taxon>
        <taxon>Bacillati</taxon>
        <taxon>Actinomycetota</taxon>
        <taxon>Actinomycetes</taxon>
        <taxon>Micromonosporales</taxon>
        <taxon>Micromonosporaceae</taxon>
        <taxon>Micromonospora</taxon>
    </lineage>
</organism>